<keyword evidence="6" id="KW-1185">Reference proteome</keyword>
<evidence type="ECO:0000259" key="4">
    <source>
        <dbReference type="Pfam" id="PF08240"/>
    </source>
</evidence>
<proteinExistence type="predicted"/>
<dbReference type="Gene3D" id="3.40.50.720">
    <property type="entry name" value="NAD(P)-binding Rossmann-like Domain"/>
    <property type="match status" value="1"/>
</dbReference>
<comment type="cofactor">
    <cofactor evidence="1">
        <name>Zn(2+)</name>
        <dbReference type="ChEBI" id="CHEBI:29105"/>
    </cofactor>
</comment>
<evidence type="ECO:0000313" key="5">
    <source>
        <dbReference type="EMBL" id="NKX52707.1"/>
    </source>
</evidence>
<dbReference type="InterPro" id="IPR013149">
    <property type="entry name" value="ADH-like_C"/>
</dbReference>
<gene>
    <name evidence="5" type="ORF">HER39_19455</name>
</gene>
<dbReference type="SUPFAM" id="SSF51735">
    <property type="entry name" value="NAD(P)-binding Rossmann-fold domains"/>
    <property type="match status" value="1"/>
</dbReference>
<feature type="domain" description="Alcohol dehydrogenase-like C-terminal" evidence="3">
    <location>
        <begin position="183"/>
        <end position="285"/>
    </location>
</feature>
<sequence length="289" mass="30381">MFAARYYSAGDIRVEEDEDPKVSEADDIIVEVALCGICGTDLHEYQSGPIVTPTAPHPLTGAQLPQILGHEFSGPIVDRGPGAADLPLRTKVAVMPSVVCPKCFFCRRGMQALCVNFASIGLSAESGGLARYAKVKPYHVAPLPEMMSFEEGALVEPAAVAAYGVERGNLVGGDNVMIVGAGPIGILSALYADAMGAGSITIIEPNPQRAKLARELQLGPVLDPNLEETTVALRQTTHGLGMDLVIECSGTGPGLGLSIGHTRRRGSIVQTGLHTKPTQIDAMKLSENE</sequence>
<organism evidence="5 6">
    <name type="scientific">Arthrobacter deserti</name>
    <dbReference type="NCBI Taxonomy" id="1742687"/>
    <lineage>
        <taxon>Bacteria</taxon>
        <taxon>Bacillati</taxon>
        <taxon>Actinomycetota</taxon>
        <taxon>Actinomycetes</taxon>
        <taxon>Micrococcales</taxon>
        <taxon>Micrococcaceae</taxon>
        <taxon>Arthrobacter</taxon>
    </lineage>
</organism>
<keyword evidence="2" id="KW-0560">Oxidoreductase</keyword>
<dbReference type="PANTHER" id="PTHR43401">
    <property type="entry name" value="L-THREONINE 3-DEHYDROGENASE"/>
    <property type="match status" value="1"/>
</dbReference>
<reference evidence="5 6" key="1">
    <citation type="submission" date="2020-04" db="EMBL/GenBank/DDBJ databases">
        <authorList>
            <person name="Liu S."/>
        </authorList>
    </citation>
    <scope>NUCLEOTIDE SEQUENCE [LARGE SCALE GENOMIC DNA]</scope>
    <source>
        <strain evidence="5 6">CGMCC 1.15091</strain>
    </source>
</reference>
<feature type="non-terminal residue" evidence="5">
    <location>
        <position position="289"/>
    </location>
</feature>
<dbReference type="InterPro" id="IPR050129">
    <property type="entry name" value="Zn_alcohol_dh"/>
</dbReference>
<evidence type="ECO:0000313" key="6">
    <source>
        <dbReference type="Proteomes" id="UP000523795"/>
    </source>
</evidence>
<dbReference type="InterPro" id="IPR036291">
    <property type="entry name" value="NAD(P)-bd_dom_sf"/>
</dbReference>
<feature type="domain" description="Alcohol dehydrogenase-like N-terminal" evidence="4">
    <location>
        <begin position="25"/>
        <end position="145"/>
    </location>
</feature>
<dbReference type="Pfam" id="PF08240">
    <property type="entry name" value="ADH_N"/>
    <property type="match status" value="1"/>
</dbReference>
<evidence type="ECO:0000256" key="2">
    <source>
        <dbReference type="ARBA" id="ARBA00023002"/>
    </source>
</evidence>
<evidence type="ECO:0000259" key="3">
    <source>
        <dbReference type="Pfam" id="PF00107"/>
    </source>
</evidence>
<comment type="caution">
    <text evidence="5">The sequence shown here is derived from an EMBL/GenBank/DDBJ whole genome shotgun (WGS) entry which is preliminary data.</text>
</comment>
<dbReference type="Gene3D" id="3.90.180.10">
    <property type="entry name" value="Medium-chain alcohol dehydrogenases, catalytic domain"/>
    <property type="match status" value="1"/>
</dbReference>
<dbReference type="EMBL" id="JAAZSR010000683">
    <property type="protein sequence ID" value="NKX52707.1"/>
    <property type="molecule type" value="Genomic_DNA"/>
</dbReference>
<evidence type="ECO:0000256" key="1">
    <source>
        <dbReference type="ARBA" id="ARBA00001947"/>
    </source>
</evidence>
<dbReference type="InterPro" id="IPR013154">
    <property type="entry name" value="ADH-like_N"/>
</dbReference>
<dbReference type="Pfam" id="PF00107">
    <property type="entry name" value="ADH_zinc_N"/>
    <property type="match status" value="1"/>
</dbReference>
<protein>
    <submittedName>
        <fullName evidence="5">Alcohol dehydrogenase catalytic domain-containing protein</fullName>
    </submittedName>
</protein>
<accession>A0ABX1JTS6</accession>
<dbReference type="InterPro" id="IPR011032">
    <property type="entry name" value="GroES-like_sf"/>
</dbReference>
<dbReference type="SUPFAM" id="SSF50129">
    <property type="entry name" value="GroES-like"/>
    <property type="match status" value="1"/>
</dbReference>
<dbReference type="Proteomes" id="UP000523795">
    <property type="component" value="Unassembled WGS sequence"/>
</dbReference>
<dbReference type="PANTHER" id="PTHR43401:SF2">
    <property type="entry name" value="L-THREONINE 3-DEHYDROGENASE"/>
    <property type="match status" value="1"/>
</dbReference>
<name>A0ABX1JTS6_9MICC</name>